<accession>A0ABZ1IIY9</accession>
<reference evidence="2 3" key="1">
    <citation type="journal article" date="2015" name="Int. J. Syst. Evol. Microbiol.">
        <title>Amycolatopsis rhabdoformis sp. nov., an actinomycete isolated from a tropical forest soil.</title>
        <authorList>
            <person name="Souza W.R."/>
            <person name="Silva R.E."/>
            <person name="Goodfellow M."/>
            <person name="Busarakam K."/>
            <person name="Figueiro F.S."/>
            <person name="Ferreira D."/>
            <person name="Rodrigues-Filho E."/>
            <person name="Moraes L.A.B."/>
            <person name="Zucchi T.D."/>
        </authorList>
    </citation>
    <scope>NUCLEOTIDE SEQUENCE [LARGE SCALE GENOMIC DNA]</scope>
    <source>
        <strain evidence="2 3">NCIMB 14900</strain>
    </source>
</reference>
<sequence>MSVVAQAFAALAALIHVVVFVAESFLIRRRAIHRGMFRIRGEDVPAVLLWSFGQGFYNLFLAAGTVAGLVAVNTGHETVGLTLVVYTCGFMALSGVVLAVGDALALGRPRNSAWPGVVAQLVPALVVLAIVLTETGPG</sequence>
<name>A0ABZ1IIY9_9PSEU</name>
<keyword evidence="1" id="KW-0812">Transmembrane</keyword>
<feature type="transmembrane region" description="Helical" evidence="1">
    <location>
        <begin position="6"/>
        <end position="26"/>
    </location>
</feature>
<dbReference type="Pfam" id="PF06993">
    <property type="entry name" value="DUF1304"/>
    <property type="match status" value="1"/>
</dbReference>
<feature type="transmembrane region" description="Helical" evidence="1">
    <location>
        <begin position="113"/>
        <end position="132"/>
    </location>
</feature>
<dbReference type="RefSeq" id="WP_326837052.1">
    <property type="nucleotide sequence ID" value="NZ_CP142149.1"/>
</dbReference>
<dbReference type="EMBL" id="CP142149">
    <property type="protein sequence ID" value="WSE34252.1"/>
    <property type="molecule type" value="Genomic_DNA"/>
</dbReference>
<proteinExistence type="predicted"/>
<keyword evidence="1" id="KW-1133">Transmembrane helix</keyword>
<organism evidence="2 3">
    <name type="scientific">Amycolatopsis rhabdoformis</name>
    <dbReference type="NCBI Taxonomy" id="1448059"/>
    <lineage>
        <taxon>Bacteria</taxon>
        <taxon>Bacillati</taxon>
        <taxon>Actinomycetota</taxon>
        <taxon>Actinomycetes</taxon>
        <taxon>Pseudonocardiales</taxon>
        <taxon>Pseudonocardiaceae</taxon>
        <taxon>Amycolatopsis</taxon>
    </lineage>
</organism>
<keyword evidence="3" id="KW-1185">Reference proteome</keyword>
<evidence type="ECO:0000256" key="1">
    <source>
        <dbReference type="SAM" id="Phobius"/>
    </source>
</evidence>
<protein>
    <submittedName>
        <fullName evidence="2">DUF1304 domain-containing protein</fullName>
    </submittedName>
</protein>
<dbReference type="Proteomes" id="UP001330812">
    <property type="component" value="Chromosome"/>
</dbReference>
<evidence type="ECO:0000313" key="3">
    <source>
        <dbReference type="Proteomes" id="UP001330812"/>
    </source>
</evidence>
<gene>
    <name evidence="2" type="ORF">VSH64_19455</name>
</gene>
<feature type="transmembrane region" description="Helical" evidence="1">
    <location>
        <begin position="83"/>
        <end position="106"/>
    </location>
</feature>
<evidence type="ECO:0000313" key="2">
    <source>
        <dbReference type="EMBL" id="WSE34252.1"/>
    </source>
</evidence>
<keyword evidence="1" id="KW-0472">Membrane</keyword>
<dbReference type="InterPro" id="IPR009732">
    <property type="entry name" value="DUF1304"/>
</dbReference>
<feature type="transmembrane region" description="Helical" evidence="1">
    <location>
        <begin position="47"/>
        <end position="71"/>
    </location>
</feature>